<evidence type="ECO:0008006" key="4">
    <source>
        <dbReference type="Google" id="ProtNLM"/>
    </source>
</evidence>
<dbReference type="Proteomes" id="UP000777265">
    <property type="component" value="Unassembled WGS sequence"/>
</dbReference>
<reference evidence="2" key="1">
    <citation type="journal article" date="2020" name="Biotechnol. Biofuels">
        <title>New insights from the biogas microbiome by comprehensive genome-resolved metagenomics of nearly 1600 species originating from multiple anaerobic digesters.</title>
        <authorList>
            <person name="Campanaro S."/>
            <person name="Treu L."/>
            <person name="Rodriguez-R L.M."/>
            <person name="Kovalovszki A."/>
            <person name="Ziels R.M."/>
            <person name="Maus I."/>
            <person name="Zhu X."/>
            <person name="Kougias P.G."/>
            <person name="Basile A."/>
            <person name="Luo G."/>
            <person name="Schluter A."/>
            <person name="Konstantinidis K.T."/>
            <person name="Angelidaki I."/>
        </authorList>
    </citation>
    <scope>NUCLEOTIDE SEQUENCE</scope>
    <source>
        <strain evidence="2">AS06rmzACSIP_7</strain>
    </source>
</reference>
<feature type="region of interest" description="Disordered" evidence="1">
    <location>
        <begin position="20"/>
        <end position="50"/>
    </location>
</feature>
<protein>
    <recommendedName>
        <fullName evidence="4">Porin</fullName>
    </recommendedName>
</protein>
<organism evidence="2 3">
    <name type="scientific">Syntrophorhabdus aromaticivorans</name>
    <dbReference type="NCBI Taxonomy" id="328301"/>
    <lineage>
        <taxon>Bacteria</taxon>
        <taxon>Pseudomonadati</taxon>
        <taxon>Thermodesulfobacteriota</taxon>
        <taxon>Syntrophorhabdia</taxon>
        <taxon>Syntrophorhabdales</taxon>
        <taxon>Syntrophorhabdaceae</taxon>
        <taxon>Syntrophorhabdus</taxon>
    </lineage>
</organism>
<dbReference type="AlphaFoldDB" id="A0A971M3N7"/>
<accession>A0A971M3N7</accession>
<name>A0A971M3N7_9BACT</name>
<dbReference type="InterPro" id="IPR032638">
    <property type="entry name" value="Porin_5"/>
</dbReference>
<comment type="caution">
    <text evidence="2">The sequence shown here is derived from an EMBL/GenBank/DDBJ whole genome shotgun (WGS) entry which is preliminary data.</text>
</comment>
<sequence>MDTLLKTLVSKGILSPSEAESIAKETQTAAASEKMAAQKTPDEKGSELPGWIKNTKFKGDLRLRYESKDLEKEDHTRERARFRLRLGAETKIADTITAGFGFATAMPSTSSDRSGGDPRSGNFTLQDSFSKKNLWVDYAYARWTPVQQFSITGGKFANPFWQPSDMLISTDINPEGAAIKLEGNVADNFGLFFNGGIFVLDEREKGSDPLMYALQAGFKWNITKDVFFRFAPAYYTFTQLKGNTVLEWVSGKDQGTTNTTTGTYPNKHYVYDYNVMNLGGELGFNTPFGLTAIPYLGIFGGYAHNSDPSDNTDAYLVGFALGHRDVKKFCDWSIEYTYRKMEKDAWLDVFPDSSFYSGKTNVKGHRAKLLFGLAKNTAFGFNYYNTRNIIGDKRVENIYQGDLIFKF</sequence>
<gene>
    <name evidence="2" type="ORF">GXY80_04740</name>
</gene>
<evidence type="ECO:0000313" key="3">
    <source>
        <dbReference type="Proteomes" id="UP000777265"/>
    </source>
</evidence>
<reference evidence="2" key="2">
    <citation type="submission" date="2020-01" db="EMBL/GenBank/DDBJ databases">
        <authorList>
            <person name="Campanaro S."/>
        </authorList>
    </citation>
    <scope>NUCLEOTIDE SEQUENCE</scope>
    <source>
        <strain evidence="2">AS06rmzACSIP_7</strain>
    </source>
</reference>
<dbReference type="Pfam" id="PF16930">
    <property type="entry name" value="Porin_5"/>
    <property type="match status" value="2"/>
</dbReference>
<proteinExistence type="predicted"/>
<evidence type="ECO:0000256" key="1">
    <source>
        <dbReference type="SAM" id="MobiDB-lite"/>
    </source>
</evidence>
<evidence type="ECO:0000313" key="2">
    <source>
        <dbReference type="EMBL" id="NLW34777.1"/>
    </source>
</evidence>
<dbReference type="EMBL" id="JAAYEE010000081">
    <property type="protein sequence ID" value="NLW34777.1"/>
    <property type="molecule type" value="Genomic_DNA"/>
</dbReference>